<feature type="domain" description="Tail specific protease" evidence="2">
    <location>
        <begin position="323"/>
        <end position="453"/>
    </location>
</feature>
<protein>
    <recommendedName>
        <fullName evidence="2">Tail specific protease domain-containing protein</fullName>
    </recommendedName>
</protein>
<dbReference type="GO" id="GO:0006508">
    <property type="term" value="P:proteolysis"/>
    <property type="evidence" value="ECO:0007669"/>
    <property type="project" value="InterPro"/>
</dbReference>
<dbReference type="EMBL" id="CP070608">
    <property type="protein sequence ID" value="QSE98044.1"/>
    <property type="molecule type" value="Genomic_DNA"/>
</dbReference>
<dbReference type="InterPro" id="IPR029045">
    <property type="entry name" value="ClpP/crotonase-like_dom_sf"/>
</dbReference>
<feature type="transmembrane region" description="Helical" evidence="1">
    <location>
        <begin position="5"/>
        <end position="21"/>
    </location>
</feature>
<dbReference type="InterPro" id="IPR005151">
    <property type="entry name" value="Tail-specific_protease"/>
</dbReference>
<dbReference type="AlphaFoldDB" id="A0A974WHL4"/>
<proteinExistence type="predicted"/>
<feature type="transmembrane region" description="Helical" evidence="1">
    <location>
        <begin position="27"/>
        <end position="51"/>
    </location>
</feature>
<dbReference type="Gene3D" id="3.90.226.10">
    <property type="entry name" value="2-enoyl-CoA Hydratase, Chain A, domain 1"/>
    <property type="match status" value="1"/>
</dbReference>
<dbReference type="KEGG" id="fuv:JR347_02885"/>
<sequence>MKKAYWLTAAFFIISLLIILLKQSSPFGWIFSLALNLFFACVVAFLLFGGLHLWYKNKVLSRIFSSLILAFALLIGAIQLLINIDYRLVLPLTSTDMSQEDWQEDINFLQSKIVGHPAVKADVILPRKINYKNLEGLSDDDKLLEIIRQVSVFKDGHSYVPPFQLYNQSQYLPLKGYYFDDGYYVLAAASEYQELVGKQILKIGGVSIEHIFNQVIEITGPENEYNAKYRFDFYLYNLNLLKSLKVVDGDKVPIIYRDNEKENVVTVKGGSFINWLFWVLKPNELILPPTIGLQKPNYNLFFEDKNLVLRLNLIENISDDNSIEMLADQLRSQLKSEPESLIIDLRNNSGGNNQLYEPIIRAILESTYINDSSRLFIFTSYTTFSAGINFLDELKQRTTATLIGQPTGAGPNHYGDAQLMTLPNSGIFFFLSTRQWTGIGKNDSLKTMKPDILVRYNFEDYLEGTDPWTTAMKSFSDEEKRNP</sequence>
<dbReference type="Proteomes" id="UP000662783">
    <property type="component" value="Chromosome"/>
</dbReference>
<evidence type="ECO:0000259" key="2">
    <source>
        <dbReference type="Pfam" id="PF03572"/>
    </source>
</evidence>
<reference evidence="3" key="1">
    <citation type="submission" date="2021-02" db="EMBL/GenBank/DDBJ databases">
        <title>Fulvivirga sp. S481 isolated from sea water.</title>
        <authorList>
            <person name="Bae S.S."/>
            <person name="Baek K."/>
        </authorList>
    </citation>
    <scope>NUCLEOTIDE SEQUENCE</scope>
    <source>
        <strain evidence="3">S481</strain>
    </source>
</reference>
<dbReference type="GO" id="GO:0008236">
    <property type="term" value="F:serine-type peptidase activity"/>
    <property type="evidence" value="ECO:0007669"/>
    <property type="project" value="InterPro"/>
</dbReference>
<accession>A0A974WHL4</accession>
<dbReference type="Pfam" id="PF03572">
    <property type="entry name" value="Peptidase_S41"/>
    <property type="match status" value="1"/>
</dbReference>
<keyword evidence="1" id="KW-1133">Transmembrane helix</keyword>
<dbReference type="RefSeq" id="WP_205722552.1">
    <property type="nucleotide sequence ID" value="NZ_CP070608.1"/>
</dbReference>
<evidence type="ECO:0000256" key="1">
    <source>
        <dbReference type="SAM" id="Phobius"/>
    </source>
</evidence>
<name>A0A974WHL4_9BACT</name>
<organism evidence="3 4">
    <name type="scientific">Fulvivirga lutea</name>
    <dbReference type="NCBI Taxonomy" id="2810512"/>
    <lineage>
        <taxon>Bacteria</taxon>
        <taxon>Pseudomonadati</taxon>
        <taxon>Bacteroidota</taxon>
        <taxon>Cytophagia</taxon>
        <taxon>Cytophagales</taxon>
        <taxon>Fulvivirgaceae</taxon>
        <taxon>Fulvivirga</taxon>
    </lineage>
</organism>
<dbReference type="SUPFAM" id="SSF52096">
    <property type="entry name" value="ClpP/crotonase"/>
    <property type="match status" value="1"/>
</dbReference>
<keyword evidence="1" id="KW-0812">Transmembrane</keyword>
<keyword evidence="1" id="KW-0472">Membrane</keyword>
<evidence type="ECO:0000313" key="4">
    <source>
        <dbReference type="Proteomes" id="UP000662783"/>
    </source>
</evidence>
<feature type="transmembrane region" description="Helical" evidence="1">
    <location>
        <begin position="63"/>
        <end position="82"/>
    </location>
</feature>
<gene>
    <name evidence="3" type="ORF">JR347_02885</name>
</gene>
<evidence type="ECO:0000313" key="3">
    <source>
        <dbReference type="EMBL" id="QSE98044.1"/>
    </source>
</evidence>
<keyword evidence="4" id="KW-1185">Reference proteome</keyword>